<evidence type="ECO:0000313" key="2">
    <source>
        <dbReference type="EMBL" id="MDC7959695.1"/>
    </source>
</evidence>
<dbReference type="InterPro" id="IPR036286">
    <property type="entry name" value="LexA/Signal_pep-like_sf"/>
</dbReference>
<dbReference type="CDD" id="cd06462">
    <property type="entry name" value="Peptidase_S24_S26"/>
    <property type="match status" value="1"/>
</dbReference>
<dbReference type="InterPro" id="IPR015927">
    <property type="entry name" value="Peptidase_S24_S26A/B/C"/>
</dbReference>
<dbReference type="SUPFAM" id="SSF51306">
    <property type="entry name" value="LexA/Signal peptidase"/>
    <property type="match status" value="1"/>
</dbReference>
<feature type="domain" description="Peptidase S24/S26A/S26B/S26C" evidence="1">
    <location>
        <begin position="47"/>
        <end position="140"/>
    </location>
</feature>
<dbReference type="EMBL" id="JAQQPO010000018">
    <property type="protein sequence ID" value="MDC7959695.1"/>
    <property type="molecule type" value="Genomic_DNA"/>
</dbReference>
<sequence length="183" mass="20986">MIFLAVRTESTIVCFVCRFSSCVRRGWEENHFISAMTERVTLSNDLLLSEVALMLSEGCTVTLLAKGSSMFPFIIGGCDRVVLQKTDCIQVGDIVLAYLTGRSYVLHRIYRIADDDIILMGDGNVSEIERCRRENICGKVLRIMHSGKHIECSSLKERCKVRIWMALLPFRKYILGVCRYWYK</sequence>
<gene>
    <name evidence="2" type="ORF">PQ628_15930</name>
</gene>
<dbReference type="Proteomes" id="UP001215078">
    <property type="component" value="Unassembled WGS sequence"/>
</dbReference>
<evidence type="ECO:0000259" key="1">
    <source>
        <dbReference type="Pfam" id="PF00717"/>
    </source>
</evidence>
<dbReference type="Pfam" id="PF00717">
    <property type="entry name" value="Peptidase_S24"/>
    <property type="match status" value="1"/>
</dbReference>
<dbReference type="AlphaFoldDB" id="A0AAW6IG25"/>
<proteinExistence type="predicted"/>
<evidence type="ECO:0000313" key="3">
    <source>
        <dbReference type="Proteomes" id="UP001215078"/>
    </source>
</evidence>
<organism evidence="2 3">
    <name type="scientific">Bacteroides ovatus</name>
    <dbReference type="NCBI Taxonomy" id="28116"/>
    <lineage>
        <taxon>Bacteria</taxon>
        <taxon>Pseudomonadati</taxon>
        <taxon>Bacteroidota</taxon>
        <taxon>Bacteroidia</taxon>
        <taxon>Bacteroidales</taxon>
        <taxon>Bacteroidaceae</taxon>
        <taxon>Bacteroides</taxon>
    </lineage>
</organism>
<reference evidence="2" key="1">
    <citation type="submission" date="2022-10" db="EMBL/GenBank/DDBJ databases">
        <title>Human gut microbiome strain richness.</title>
        <authorList>
            <person name="Chen-Liaw A."/>
        </authorList>
    </citation>
    <scope>NUCLEOTIDE SEQUENCE</scope>
    <source>
        <strain evidence="2">RTP21484st1_H8_RTP21484_190118</strain>
    </source>
</reference>
<dbReference type="Gene3D" id="2.10.109.10">
    <property type="entry name" value="Umud Fragment, subunit A"/>
    <property type="match status" value="1"/>
</dbReference>
<name>A0AAW6IG25_BACOV</name>
<comment type="caution">
    <text evidence="2">The sequence shown here is derived from an EMBL/GenBank/DDBJ whole genome shotgun (WGS) entry which is preliminary data.</text>
</comment>
<accession>A0AAW6IG25</accession>
<protein>
    <submittedName>
        <fullName evidence="2">S24/S26 family peptidase</fullName>
    </submittedName>
</protein>